<keyword evidence="1" id="KW-1133">Transmembrane helix</keyword>
<keyword evidence="1" id="KW-0812">Transmembrane</keyword>
<gene>
    <name evidence="3" type="ORF">BK730_24350</name>
</gene>
<evidence type="ECO:0000313" key="4">
    <source>
        <dbReference type="Proteomes" id="UP000194945"/>
    </source>
</evidence>
<comment type="caution">
    <text evidence="3">The sequence shown here is derived from an EMBL/GenBank/DDBJ whole genome shotgun (WGS) entry which is preliminary data.</text>
</comment>
<dbReference type="EMBL" id="NFDE01000063">
    <property type="protein sequence ID" value="OTX84909.1"/>
    <property type="molecule type" value="Genomic_DNA"/>
</dbReference>
<evidence type="ECO:0000259" key="2">
    <source>
        <dbReference type="Pfam" id="PF07693"/>
    </source>
</evidence>
<dbReference type="SUPFAM" id="SSF52540">
    <property type="entry name" value="P-loop containing nucleoside triphosphate hydrolases"/>
    <property type="match status" value="1"/>
</dbReference>
<proteinExistence type="predicted"/>
<feature type="domain" description="KAP NTPase" evidence="2">
    <location>
        <begin position="100"/>
        <end position="397"/>
    </location>
</feature>
<evidence type="ECO:0000313" key="3">
    <source>
        <dbReference type="EMBL" id="OTX84909.1"/>
    </source>
</evidence>
<dbReference type="RefSeq" id="WP_086421944.1">
    <property type="nucleotide sequence ID" value="NZ_NFDE01000063.1"/>
</dbReference>
<dbReference type="Pfam" id="PF07693">
    <property type="entry name" value="KAP_NTPase"/>
    <property type="match status" value="1"/>
</dbReference>
<protein>
    <recommendedName>
        <fullName evidence="2">KAP NTPase domain-containing protein</fullName>
    </recommendedName>
</protein>
<name>A0A242YYT7_9BACI</name>
<reference evidence="3 4" key="1">
    <citation type="submission" date="2016-10" db="EMBL/GenBank/DDBJ databases">
        <title>Comparative genomics of Bacillus thuringiensis reveals a path to pathogens against multiple invertebrate hosts.</title>
        <authorList>
            <person name="Zheng J."/>
            <person name="Gao Q."/>
            <person name="Liu H."/>
            <person name="Peng D."/>
            <person name="Ruan L."/>
            <person name="Sun M."/>
        </authorList>
    </citation>
    <scope>NUCLEOTIDE SEQUENCE [LARGE SCALE GENOMIC DNA]</scope>
    <source>
        <strain evidence="3">BGSC 4BK1</strain>
    </source>
</reference>
<dbReference type="AlphaFoldDB" id="A0A242YYT7"/>
<evidence type="ECO:0000256" key="1">
    <source>
        <dbReference type="SAM" id="Phobius"/>
    </source>
</evidence>
<dbReference type="Proteomes" id="UP000194945">
    <property type="component" value="Unassembled WGS sequence"/>
</dbReference>
<sequence>MNRHCNKAKEFLKKSSVILLIFVLLFNIPVIKNLIKELLIFVQNFDLLDFELIQIKQVYFLLRKYALLCLALCIMFFLGIKFYLFIRDYFNSPKKSELNNFEDSLYKYIIDKPNGKGFLVTGEWGSGKTHIVTEFFNKYYRFSNKPVYRISCFGLDSRKFILDEIKNQIEINDNSLFNWVQYIPAIGKPLFSMLKGSYSLNNIPKESIFIFDDFERITSLGIETNKRIQQSYKKDTFMLSDYRGNQPFQEFKDIKKEFEKIERAFDKYDKHNEMISITDNLQKYNVATGLINELIENYKVKVIIICNVDILGYGFVDKVFRGKLDCITYNKCIDRNSIESIFNSTFENQIFSNKAVKESVSHVITDLIVDFEKVWSSNDNSNLREVKSVIQAFLDTTNIIGSKVNLNKDYLFSLFYSIYAVRVLRDTKQLKNLDDFLIGGNLAFFLDLYEKHSLYDSLKLSDHLDRLKWTGISIAGFWMLNMNKPDNLDNLVRYYTDYEYNDLEIALLQPSDSNWNEGTVLVEHLVYIIKHELRTSTEERDNQMEAISGYIKTNLQSILEYNQDPEQSIEKKVRDLLVKLEGSLGGFYNPSVLNKWWAAIYEYSKVESIIKEKGIYTIDLYNEFVQKNKPVEELAEVQLQNQGV</sequence>
<organism evidence="3 4">
    <name type="scientific">Bacillus wiedmannii</name>
    <dbReference type="NCBI Taxonomy" id="1890302"/>
    <lineage>
        <taxon>Bacteria</taxon>
        <taxon>Bacillati</taxon>
        <taxon>Bacillota</taxon>
        <taxon>Bacilli</taxon>
        <taxon>Bacillales</taxon>
        <taxon>Bacillaceae</taxon>
        <taxon>Bacillus</taxon>
        <taxon>Bacillus cereus group</taxon>
    </lineage>
</organism>
<feature type="transmembrane region" description="Helical" evidence="1">
    <location>
        <begin position="65"/>
        <end position="86"/>
    </location>
</feature>
<dbReference type="Gene3D" id="3.40.50.300">
    <property type="entry name" value="P-loop containing nucleotide triphosphate hydrolases"/>
    <property type="match status" value="1"/>
</dbReference>
<feature type="transmembrane region" description="Helical" evidence="1">
    <location>
        <begin position="12"/>
        <end position="31"/>
    </location>
</feature>
<dbReference type="InterPro" id="IPR027417">
    <property type="entry name" value="P-loop_NTPase"/>
</dbReference>
<dbReference type="InterPro" id="IPR011646">
    <property type="entry name" value="KAP_P-loop"/>
</dbReference>
<keyword evidence="1" id="KW-0472">Membrane</keyword>
<accession>A0A242YYT7</accession>